<evidence type="ECO:0000313" key="1">
    <source>
        <dbReference type="EMBL" id="CUM60545.1"/>
    </source>
</evidence>
<reference evidence="1" key="1">
    <citation type="submission" date="2015-09" db="EMBL/GenBank/DDBJ databases">
        <authorList>
            <person name="Jackson K.R."/>
            <person name="Lunt B.L."/>
            <person name="Fisher J.N.B."/>
            <person name="Gardner A.V."/>
            <person name="Bailey M.E."/>
            <person name="Deus L.M."/>
            <person name="Earl A.S."/>
            <person name="Gibby P.D."/>
            <person name="Hartmann K.A."/>
            <person name="Liu J.E."/>
            <person name="Manci A.M."/>
            <person name="Nielsen D.A."/>
            <person name="Solomon M.B."/>
            <person name="Breakwell D.P."/>
            <person name="Burnett S.H."/>
            <person name="Grose J.H."/>
        </authorList>
    </citation>
    <scope>NUCLEOTIDE SEQUENCE</scope>
    <source>
        <strain evidence="1">7805</strain>
    </source>
</reference>
<name>A0A1J1JII2_PLAAG</name>
<organism evidence="1">
    <name type="scientific">Planktothrix agardhii</name>
    <name type="common">Oscillatoria agardhii</name>
    <dbReference type="NCBI Taxonomy" id="1160"/>
    <lineage>
        <taxon>Bacteria</taxon>
        <taxon>Bacillati</taxon>
        <taxon>Cyanobacteriota</taxon>
        <taxon>Cyanophyceae</taxon>
        <taxon>Oscillatoriophycideae</taxon>
        <taxon>Oscillatoriales</taxon>
        <taxon>Microcoleaceae</taxon>
        <taxon>Planktothrix</taxon>
    </lineage>
</organism>
<dbReference type="EMBL" id="LO018304">
    <property type="protein sequence ID" value="CUM60545.1"/>
    <property type="molecule type" value="Genomic_DNA"/>
</dbReference>
<sequence>MTSSQQSAHFFRQVKGRSQTGQVFVGKSDLDRWRAMLSY</sequence>
<protein>
    <submittedName>
        <fullName evidence="1">Uncharacterized protein</fullName>
    </submittedName>
</protein>
<proteinExistence type="predicted"/>
<dbReference type="AlphaFoldDB" id="A0A1J1JII2"/>
<gene>
    <name evidence="1" type="ORF">PLAM_2579</name>
</gene>
<accession>A0A1J1JII2</accession>